<comment type="domain">
    <text evidence="19">The tudor-like regions specifically recognize and bind histone H3 unmethylated at 'Arg-2' (H3R2me0), while the PHD-type zinc finger specifically recognizes and binds histone H3 trimethylated at 'Lys-9' (H3K9me3).</text>
</comment>
<evidence type="ECO:0000256" key="13">
    <source>
        <dbReference type="ARBA" id="ARBA00023125"/>
    </source>
</evidence>
<evidence type="ECO:0000256" key="5">
    <source>
        <dbReference type="ARBA" id="ARBA00022679"/>
    </source>
</evidence>
<dbReference type="InterPro" id="IPR021991">
    <property type="entry name" value="TTD_dom"/>
</dbReference>
<keyword evidence="11" id="KW-0156">Chromatin regulator</keyword>
<dbReference type="Gene3D" id="2.30.280.10">
    <property type="entry name" value="SRA-YDG"/>
    <property type="match status" value="1"/>
</dbReference>
<dbReference type="PANTHER" id="PTHR14140">
    <property type="entry name" value="E3 UBIQUITIN-PROTEIN LIGASE UHRF-RELATED"/>
    <property type="match status" value="1"/>
</dbReference>
<sequence>MWIQVRTMDGKETHRIDSLSKLTKVDELRLKILELFKVDPEKQRLFYRGKQMEDGHTIFDYNVGLNDIVQLLVRQAAPPAAVLKSKDKEAELSDSDSAGTSTQTDLPDLVDPGFGCYKINEFVDARDLNMGAWFEAQIVNITKTSGEEGSDTKPSEEEVIHYHVKYEDYPENGVVLLHSKDVRPRARTVYQWHQLEVGMVVMVNFNPDEPKERGYWYDAQIQRKRETRTLHEIYTKILLGDAGDSLNDCRIMFLTEIYKIEEPGSLDGSGVGSDRSNGPECKHCKDDLKKNCRWCNCHVCGVKQDPDKQLLCDECDMAFHIYCLNPPLTSLPDDDDWYCPECRNDASEVVLAGEKLKDSKKKSKMASASSTSQRDWGKGMACVGRSKQCTIVPSNHYGPVPGVPVGSIWKFRVQVSESGCHRPHVAGIHGRSNDGSYSLVLAGGYEDDQDNGNEFTYTGSGGRDLSGNKRTAEQSCDQKLTNMNRALALNCNASVNEKDGAEAKDWKAGKPVRVVRSSKGRKHSKFSPEDGNRYDGIYKVVKYWPEKGKSGFLVWRYLLKRNDDEPAPWTRDGKERIKKLGLTILSLMVGTLLNVAAELAIATQNKLVAFKFPTEYRCKWLMNTILTFTITSGIDPGGSSKWVSIFLPTFCIHMLPLLTSFVAEEKLSPTKGTPKKMKVEAYKLTKEQKAWVKGDESNRKLWGEAMESLALGPKFLNKVEEVFSCICCQEVVFQPITTECQHNVCRECLQRSFKAEVYSCPACRHDLGKNNPMTVNNPLQAILNQFFPGYSSGR</sequence>
<dbReference type="InterPro" id="IPR047406">
    <property type="entry name" value="Ubl_UHRF1"/>
</dbReference>
<dbReference type="InterPro" id="IPR045134">
    <property type="entry name" value="UHRF1/2-like"/>
</dbReference>
<dbReference type="GO" id="GO:0044027">
    <property type="term" value="P:negative regulation of gene expression via chromosomal CpG island methylation"/>
    <property type="evidence" value="ECO:0007669"/>
    <property type="project" value="TreeGrafter"/>
</dbReference>
<dbReference type="GO" id="GO:0005634">
    <property type="term" value="C:nucleus"/>
    <property type="evidence" value="ECO:0007669"/>
    <property type="project" value="UniProtKB-SubCell"/>
</dbReference>
<dbReference type="PANTHER" id="PTHR14140:SF2">
    <property type="entry name" value="E3 UBIQUITIN-PROTEIN LIGASE UHRF1"/>
    <property type="match status" value="1"/>
</dbReference>
<keyword evidence="5 19" id="KW-0808">Transferase</keyword>
<dbReference type="GO" id="GO:0008270">
    <property type="term" value="F:zinc ion binding"/>
    <property type="evidence" value="ECO:0007669"/>
    <property type="project" value="UniProtKB-KW"/>
</dbReference>
<evidence type="ECO:0000256" key="10">
    <source>
        <dbReference type="ARBA" id="ARBA00022833"/>
    </source>
</evidence>
<dbReference type="InterPro" id="IPR017907">
    <property type="entry name" value="Znf_RING_CS"/>
</dbReference>
<evidence type="ECO:0000256" key="1">
    <source>
        <dbReference type="ARBA" id="ARBA00000900"/>
    </source>
</evidence>
<keyword evidence="13 19" id="KW-0238">DNA-binding</keyword>
<dbReference type="Gene3D" id="3.30.40.10">
    <property type="entry name" value="Zinc/RING finger domain, C3HC4 (zinc finger)"/>
    <property type="match status" value="1"/>
</dbReference>
<evidence type="ECO:0000259" key="24">
    <source>
        <dbReference type="PROSITE" id="PS51015"/>
    </source>
</evidence>
<dbReference type="Gene3D" id="2.30.30.140">
    <property type="match status" value="1"/>
</dbReference>
<feature type="domain" description="PHD-type" evidence="21">
    <location>
        <begin position="294"/>
        <end position="345"/>
    </location>
</feature>
<dbReference type="CDD" id="cd15616">
    <property type="entry name" value="PHD_UHRF1"/>
    <property type="match status" value="1"/>
</dbReference>
<evidence type="ECO:0000256" key="12">
    <source>
        <dbReference type="ARBA" id="ARBA00023015"/>
    </source>
</evidence>
<evidence type="ECO:0000256" key="11">
    <source>
        <dbReference type="ARBA" id="ARBA00022853"/>
    </source>
</evidence>
<evidence type="ECO:0000256" key="15">
    <source>
        <dbReference type="ARBA" id="ARBA00023242"/>
    </source>
</evidence>
<feature type="domain" description="YDG" evidence="24">
    <location>
        <begin position="398"/>
        <end position="561"/>
    </location>
</feature>
<dbReference type="InterPro" id="IPR015947">
    <property type="entry name" value="PUA-like_sf"/>
</dbReference>
<keyword evidence="26" id="KW-1185">Reference proteome</keyword>
<dbReference type="Pfam" id="PF02182">
    <property type="entry name" value="SAD_SRA"/>
    <property type="match status" value="1"/>
</dbReference>
<keyword evidence="6 19" id="KW-0479">Metal-binding</keyword>
<dbReference type="CDD" id="cd16769">
    <property type="entry name" value="RING-HC_UHRF1"/>
    <property type="match status" value="1"/>
</dbReference>
<dbReference type="GO" id="GO:0042393">
    <property type="term" value="F:histone binding"/>
    <property type="evidence" value="ECO:0007669"/>
    <property type="project" value="UniProtKB-UniRule"/>
</dbReference>
<dbReference type="Gene3D" id="2.30.30.1150">
    <property type="match status" value="1"/>
</dbReference>
<dbReference type="PROSITE" id="PS00518">
    <property type="entry name" value="ZF_RING_1"/>
    <property type="match status" value="1"/>
</dbReference>
<keyword evidence="7" id="KW-0677">Repeat</keyword>
<dbReference type="FunFam" id="2.30.30.140:FF:000068">
    <property type="entry name" value="E3 ubiquitin-protein ligase UHRF1 isoform 1"/>
    <property type="match status" value="1"/>
</dbReference>
<evidence type="ECO:0000259" key="21">
    <source>
        <dbReference type="PROSITE" id="PS50016"/>
    </source>
</evidence>
<accession>A0A8C7CKZ5</accession>
<dbReference type="InterPro" id="IPR001841">
    <property type="entry name" value="Znf_RING"/>
</dbReference>
<dbReference type="GO" id="GO:0016567">
    <property type="term" value="P:protein ubiquitination"/>
    <property type="evidence" value="ECO:0007669"/>
    <property type="project" value="UniProtKB-UniRule"/>
</dbReference>
<reference evidence="25" key="1">
    <citation type="submission" date="2025-08" db="UniProtKB">
        <authorList>
            <consortium name="Ensembl"/>
        </authorList>
    </citation>
    <scope>IDENTIFICATION</scope>
</reference>
<dbReference type="SMART" id="SM00213">
    <property type="entry name" value="UBQ"/>
    <property type="match status" value="1"/>
</dbReference>
<dbReference type="GO" id="GO:0061630">
    <property type="term" value="F:ubiquitin protein ligase activity"/>
    <property type="evidence" value="ECO:0007669"/>
    <property type="project" value="UniProtKB-UniRule"/>
</dbReference>
<gene>
    <name evidence="25" type="primary">UHRF1</name>
    <name evidence="25" type="synonym">LOC109889033</name>
</gene>
<keyword evidence="10 19" id="KW-0862">Zinc</keyword>
<feature type="compositionally biased region" description="Polar residues" evidence="20">
    <location>
        <begin position="95"/>
        <end position="105"/>
    </location>
</feature>
<evidence type="ECO:0000313" key="26">
    <source>
        <dbReference type="Proteomes" id="UP000694557"/>
    </source>
</evidence>
<feature type="region of interest" description="Disordered" evidence="20">
    <location>
        <begin position="83"/>
        <end position="106"/>
    </location>
</feature>
<comment type="pathway">
    <text evidence="2 19">Protein modification; protein ubiquitination.</text>
</comment>
<keyword evidence="9 19" id="KW-0833">Ubl conjugation pathway</keyword>
<evidence type="ECO:0000256" key="9">
    <source>
        <dbReference type="ARBA" id="ARBA00022786"/>
    </source>
</evidence>
<dbReference type="FunFam" id="2.30.280.10:FF:000001">
    <property type="entry name" value="E3 ubiquitin-protein ligase UHRF1 isoform 1"/>
    <property type="match status" value="1"/>
</dbReference>
<dbReference type="FunFam" id="2.30.30.1150:FF:000001">
    <property type="entry name" value="E3 ubiquitin-protein ligase UHRF2 isoform X1"/>
    <property type="match status" value="1"/>
</dbReference>
<comment type="domain">
    <text evidence="19">The YDG domain mediates the interaction with histone H3.</text>
</comment>
<evidence type="ECO:0000256" key="4">
    <source>
        <dbReference type="ARBA" id="ARBA00022553"/>
    </source>
</evidence>
<keyword evidence="14" id="KW-0804">Transcription</keyword>
<dbReference type="CDD" id="cd20455">
    <property type="entry name" value="Tudor_UHRF1_rpt1"/>
    <property type="match status" value="1"/>
</dbReference>
<dbReference type="InterPro" id="IPR003105">
    <property type="entry name" value="SRA_YDG"/>
</dbReference>
<dbReference type="UniPathway" id="UPA00143"/>
<feature type="domain" description="Ubiquitin-like" evidence="22">
    <location>
        <begin position="1"/>
        <end position="78"/>
    </location>
</feature>
<dbReference type="SUPFAM" id="SSF54236">
    <property type="entry name" value="Ubiquitin-like"/>
    <property type="match status" value="1"/>
</dbReference>
<feature type="domain" description="RING-type" evidence="23">
    <location>
        <begin position="725"/>
        <end position="764"/>
    </location>
</feature>
<comment type="catalytic activity">
    <reaction evidence="1 19">
        <text>S-ubiquitinyl-[E2 ubiquitin-conjugating enzyme]-L-cysteine + [acceptor protein]-L-lysine = [E2 ubiquitin-conjugating enzyme]-L-cysteine + N(6)-ubiquitinyl-[acceptor protein]-L-lysine.</text>
        <dbReference type="EC" id="2.3.2.27"/>
    </reaction>
</comment>
<evidence type="ECO:0000259" key="23">
    <source>
        <dbReference type="PROSITE" id="PS50089"/>
    </source>
</evidence>
<reference evidence="25" key="2">
    <citation type="submission" date="2025-09" db="UniProtKB">
        <authorList>
            <consortium name="Ensembl"/>
        </authorList>
    </citation>
    <scope>IDENTIFICATION</scope>
</reference>
<evidence type="ECO:0000256" key="2">
    <source>
        <dbReference type="ARBA" id="ARBA00004906"/>
    </source>
</evidence>
<dbReference type="GeneTree" id="ENSGT00390000008296"/>
<evidence type="ECO:0000256" key="6">
    <source>
        <dbReference type="ARBA" id="ARBA00022723"/>
    </source>
</evidence>
<dbReference type="InterPro" id="IPR013083">
    <property type="entry name" value="Znf_RING/FYVE/PHD"/>
</dbReference>
<dbReference type="SMART" id="SM00249">
    <property type="entry name" value="PHD"/>
    <property type="match status" value="1"/>
</dbReference>
<evidence type="ECO:0000259" key="22">
    <source>
        <dbReference type="PROSITE" id="PS50053"/>
    </source>
</evidence>
<evidence type="ECO:0000256" key="14">
    <source>
        <dbReference type="ARBA" id="ARBA00023163"/>
    </source>
</evidence>
<dbReference type="CDD" id="cd20457">
    <property type="entry name" value="Tudor_UHRF1_rpt2"/>
    <property type="match status" value="1"/>
</dbReference>
<dbReference type="GO" id="GO:0003677">
    <property type="term" value="F:DNA binding"/>
    <property type="evidence" value="ECO:0007669"/>
    <property type="project" value="UniProtKB-KW"/>
</dbReference>
<evidence type="ECO:0000256" key="17">
    <source>
        <dbReference type="PROSITE-ProRule" id="PRU00175"/>
    </source>
</evidence>
<evidence type="ECO:0000256" key="3">
    <source>
        <dbReference type="ARBA" id="ARBA00022491"/>
    </source>
</evidence>
<keyword evidence="8 17" id="KW-0863">Zinc-finger</keyword>
<dbReference type="PROSITE" id="PS51015">
    <property type="entry name" value="YDG"/>
    <property type="match status" value="1"/>
</dbReference>
<keyword evidence="4" id="KW-0597">Phosphoprotein</keyword>
<keyword evidence="15 18" id="KW-0539">Nucleus</keyword>
<name>A0A8C7CKZ5_ONCKI</name>
<dbReference type="PROSITE" id="PS50089">
    <property type="entry name" value="ZF_RING_2"/>
    <property type="match status" value="1"/>
</dbReference>
<evidence type="ECO:0000313" key="25">
    <source>
        <dbReference type="Ensembl" id="ENSOKIP00005001839.1"/>
    </source>
</evidence>
<dbReference type="Proteomes" id="UP000694557">
    <property type="component" value="Unassembled WGS sequence"/>
</dbReference>
<evidence type="ECO:0000256" key="18">
    <source>
        <dbReference type="PROSITE-ProRule" id="PRU00358"/>
    </source>
</evidence>
<proteinExistence type="predicted"/>
<keyword evidence="16" id="KW-0131">Cell cycle</keyword>
<comment type="function">
    <text evidence="19">Multi domain E3 ubiquitin ligase that also plays a role in DNA methylation and histone modifications.</text>
</comment>
<protein>
    <recommendedName>
        <fullName evidence="19">E3 ubiquitin-protein ligase UHRF</fullName>
        <ecNumber evidence="19">2.3.2.27</ecNumber>
    </recommendedName>
    <alternativeName>
        <fullName evidence="19">RING-type E3 ubiquitin transferase UHRF</fullName>
    </alternativeName>
    <alternativeName>
        <fullName evidence="19">Ubiquitin-like PHD and RING finger domain-containing protein</fullName>
    </alternativeName>
    <alternativeName>
        <fullName evidence="19">Ubiquitin-like-containing PHD and RING finger domains protein</fullName>
    </alternativeName>
</protein>
<dbReference type="InterPro" id="IPR036987">
    <property type="entry name" value="SRA-YDG_sf"/>
</dbReference>
<dbReference type="EC" id="2.3.2.27" evidence="19"/>
<dbReference type="FunFam" id="3.10.20.90:FF:000143">
    <property type="entry name" value="E3 ubiquitin-protein ligase UHRF1 isoform 1"/>
    <property type="match status" value="1"/>
</dbReference>
<dbReference type="SUPFAM" id="SSF57903">
    <property type="entry name" value="FYVE/PHD zinc finger"/>
    <property type="match status" value="1"/>
</dbReference>
<dbReference type="Pfam" id="PF12148">
    <property type="entry name" value="TTD"/>
    <property type="match status" value="1"/>
</dbReference>
<dbReference type="InterPro" id="IPR029071">
    <property type="entry name" value="Ubiquitin-like_domsf"/>
</dbReference>
<organism evidence="25 26">
    <name type="scientific">Oncorhynchus kisutch</name>
    <name type="common">Coho salmon</name>
    <name type="synonym">Salmo kisutch</name>
    <dbReference type="NCBI Taxonomy" id="8019"/>
    <lineage>
        <taxon>Eukaryota</taxon>
        <taxon>Metazoa</taxon>
        <taxon>Chordata</taxon>
        <taxon>Craniata</taxon>
        <taxon>Vertebrata</taxon>
        <taxon>Euteleostomi</taxon>
        <taxon>Actinopterygii</taxon>
        <taxon>Neopterygii</taxon>
        <taxon>Teleostei</taxon>
        <taxon>Protacanthopterygii</taxon>
        <taxon>Salmoniformes</taxon>
        <taxon>Salmonidae</taxon>
        <taxon>Salmoninae</taxon>
        <taxon>Oncorhynchus</taxon>
    </lineage>
</organism>
<dbReference type="Pfam" id="PF00240">
    <property type="entry name" value="ubiquitin"/>
    <property type="match status" value="1"/>
</dbReference>
<dbReference type="SUPFAM" id="SSF57850">
    <property type="entry name" value="RING/U-box"/>
    <property type="match status" value="1"/>
</dbReference>
<evidence type="ECO:0000256" key="20">
    <source>
        <dbReference type="SAM" id="MobiDB-lite"/>
    </source>
</evidence>
<dbReference type="CDD" id="cd17122">
    <property type="entry name" value="Ubl_UHRF1"/>
    <property type="match status" value="1"/>
</dbReference>
<dbReference type="SUPFAM" id="SSF88697">
    <property type="entry name" value="PUA domain-like"/>
    <property type="match status" value="1"/>
</dbReference>
<dbReference type="PROSITE" id="PS50053">
    <property type="entry name" value="UBIQUITIN_2"/>
    <property type="match status" value="1"/>
</dbReference>
<dbReference type="InterPro" id="IPR019787">
    <property type="entry name" value="Znf_PHD-finger"/>
</dbReference>
<dbReference type="InterPro" id="IPR000626">
    <property type="entry name" value="Ubiquitin-like_dom"/>
</dbReference>
<dbReference type="SMART" id="SM00184">
    <property type="entry name" value="RING"/>
    <property type="match status" value="2"/>
</dbReference>
<dbReference type="InterPro" id="IPR001965">
    <property type="entry name" value="Znf_PHD"/>
</dbReference>
<comment type="subcellular location">
    <subcellularLocation>
        <location evidence="18 19">Nucleus</location>
    </subcellularLocation>
</comment>
<dbReference type="Ensembl" id="ENSOKIT00005001949.1">
    <property type="protein sequence ID" value="ENSOKIP00005001839.1"/>
    <property type="gene ID" value="ENSOKIG00005000817.1"/>
</dbReference>
<evidence type="ECO:0000256" key="8">
    <source>
        <dbReference type="ARBA" id="ARBA00022771"/>
    </source>
</evidence>
<dbReference type="InterPro" id="IPR011011">
    <property type="entry name" value="Znf_FYVE_PHD"/>
</dbReference>
<dbReference type="Gene3D" id="3.10.20.90">
    <property type="entry name" value="Phosphatidylinositol 3-kinase Catalytic Subunit, Chain A, domain 1"/>
    <property type="match status" value="1"/>
</dbReference>
<dbReference type="SMART" id="SM00466">
    <property type="entry name" value="SRA"/>
    <property type="match status" value="1"/>
</dbReference>
<keyword evidence="3" id="KW-0678">Repressor</keyword>
<dbReference type="FunFam" id="3.30.40.10:FF:000066">
    <property type="entry name" value="E3 ubiquitin-protein ligase UHRF2 isoform X1"/>
    <property type="match status" value="1"/>
</dbReference>
<dbReference type="GO" id="GO:0006950">
    <property type="term" value="P:response to stress"/>
    <property type="evidence" value="ECO:0007669"/>
    <property type="project" value="UniProtKB-ARBA"/>
</dbReference>
<keyword evidence="12" id="KW-0805">Transcription regulation</keyword>
<evidence type="ECO:0000256" key="7">
    <source>
        <dbReference type="ARBA" id="ARBA00022737"/>
    </source>
</evidence>
<dbReference type="Pfam" id="PF00628">
    <property type="entry name" value="PHD"/>
    <property type="match status" value="1"/>
</dbReference>
<dbReference type="PROSITE" id="PS50016">
    <property type="entry name" value="ZF_PHD_2"/>
    <property type="match status" value="1"/>
</dbReference>
<evidence type="ECO:0000256" key="19">
    <source>
        <dbReference type="RuleBase" id="RU369101"/>
    </source>
</evidence>
<dbReference type="AlphaFoldDB" id="A0A8C7CKZ5"/>
<evidence type="ECO:0000256" key="16">
    <source>
        <dbReference type="ARBA" id="ARBA00023306"/>
    </source>
</evidence>